<name>A0A835XJ45_9CHLO</name>
<gene>
    <name evidence="2" type="ORF">HYH03_017054</name>
</gene>
<feature type="region of interest" description="Disordered" evidence="1">
    <location>
        <begin position="635"/>
        <end position="661"/>
    </location>
</feature>
<feature type="region of interest" description="Disordered" evidence="1">
    <location>
        <begin position="492"/>
        <end position="516"/>
    </location>
</feature>
<reference evidence="2" key="1">
    <citation type="journal article" date="2020" name="bioRxiv">
        <title>Comparative genomics of Chlamydomonas.</title>
        <authorList>
            <person name="Craig R.J."/>
            <person name="Hasan A.R."/>
            <person name="Ness R.W."/>
            <person name="Keightley P.D."/>
        </authorList>
    </citation>
    <scope>NUCLEOTIDE SEQUENCE</scope>
    <source>
        <strain evidence="2">CCAP 11/70</strain>
    </source>
</reference>
<evidence type="ECO:0000313" key="3">
    <source>
        <dbReference type="Proteomes" id="UP000612055"/>
    </source>
</evidence>
<evidence type="ECO:0000256" key="1">
    <source>
        <dbReference type="SAM" id="MobiDB-lite"/>
    </source>
</evidence>
<dbReference type="EMBL" id="JAEHOE010000157">
    <property type="protein sequence ID" value="KAG2484102.1"/>
    <property type="molecule type" value="Genomic_DNA"/>
</dbReference>
<evidence type="ECO:0008006" key="4">
    <source>
        <dbReference type="Google" id="ProtNLM"/>
    </source>
</evidence>
<dbReference type="SUPFAM" id="SSF56436">
    <property type="entry name" value="C-type lectin-like"/>
    <property type="match status" value="1"/>
</dbReference>
<feature type="compositionally biased region" description="Low complexity" evidence="1">
    <location>
        <begin position="880"/>
        <end position="899"/>
    </location>
</feature>
<keyword evidence="3" id="KW-1185">Reference proteome</keyword>
<proteinExistence type="predicted"/>
<dbReference type="Proteomes" id="UP000612055">
    <property type="component" value="Unassembled WGS sequence"/>
</dbReference>
<dbReference type="AlphaFoldDB" id="A0A835XJ45"/>
<feature type="compositionally biased region" description="Basic residues" evidence="1">
    <location>
        <begin position="900"/>
        <end position="951"/>
    </location>
</feature>
<feature type="region of interest" description="Disordered" evidence="1">
    <location>
        <begin position="880"/>
        <end position="968"/>
    </location>
</feature>
<dbReference type="OrthoDB" id="10673751at2759"/>
<organism evidence="2 3">
    <name type="scientific">Edaphochlamys debaryana</name>
    <dbReference type="NCBI Taxonomy" id="47281"/>
    <lineage>
        <taxon>Eukaryota</taxon>
        <taxon>Viridiplantae</taxon>
        <taxon>Chlorophyta</taxon>
        <taxon>core chlorophytes</taxon>
        <taxon>Chlorophyceae</taxon>
        <taxon>CS clade</taxon>
        <taxon>Chlamydomonadales</taxon>
        <taxon>Chlamydomonadales incertae sedis</taxon>
        <taxon>Edaphochlamys</taxon>
    </lineage>
</organism>
<dbReference type="InterPro" id="IPR016187">
    <property type="entry name" value="CTDL_fold"/>
</dbReference>
<protein>
    <recommendedName>
        <fullName evidence="4">C-type lectin domain-containing protein</fullName>
    </recommendedName>
</protein>
<feature type="compositionally biased region" description="Low complexity" evidence="1">
    <location>
        <begin position="274"/>
        <end position="315"/>
    </location>
</feature>
<comment type="caution">
    <text evidence="2">The sequence shown here is derived from an EMBL/GenBank/DDBJ whole genome shotgun (WGS) entry which is preliminary data.</text>
</comment>
<feature type="compositionally biased region" description="Polar residues" evidence="1">
    <location>
        <begin position="346"/>
        <end position="359"/>
    </location>
</feature>
<accession>A0A835XJ45</accession>
<sequence>MHLPHAAAGAPTYTGADGSQYRLYPDARRSHADAERLCADVGAGLAGLASADDAWAALSYLGTGCSLWASDPVGEAGPSGAQAGPDGGGLCSVLRPVMPNGRLEAADCGLAFALVCRTNPPPGGPYAPPSLPPPPPQPLPACPYAWPSGSSSLLGADGLLYTLFSPPPPLPLPSFQAAMDTCAFLAPERRSALAGYAGPGATPAERAAVERLCTGCGCWVNDPLVGGQCPLLDETGVLVYGNCYTPPYSYVCKQAGPTRRAAPVSAAPQPPCPAAAHPSDASPSLVSATPALASSQPPAASAPATTTGAKPPTASQPGPQSQSAVALRPALAPTAGTTCLAPHLAQHSSAPAAGTSQPAPGQPSAALAFSLSPCPAARPQGIALRMGADGLVYTLYSSPPPLPLPPFSVAQQICSYIAPLQRSTLAAYNNGTEAERAVVSELCSGCGCWVADGAGAGRCSVLGPDGEVRAEPCDTPPQSFVCKQAPPLPATPATWPPPPLLPPAPPRRPSAPPGLSPCPAARPQGIALRMGADGLVYTLYSSPPPLPLPPFSVAQQICSYIAPLQRSTLAAYNNGTEAERAVVSELCSGCGCWVADGAEGGRCSVLGPDGEVRAEPCDTPPQSFVCKQGFLSPSPPVSSLSPPPITPLDTPPPPVPLPLPPAPPPAPTIPFAALPNPSFPSAVSPYLPACLSALAAARVSAAASAALPITALPPAAALSAAATTASTSATAAAVPLASLPAASTAASTAAAAPSLSAAALSTTAATPSTAAAAAPSFPPAAIPAPAASTAAAAPSLPAAALSTATPAASTAAAAPSLPAAALSTAIPTAAPSTAAATIPAAALPAPATTAAPSTAAPSTAAPSLPAAALSTATPTAAPSTAAATIPAAPLSTATPTAAPLHRRRHHTRRRLTRPRLHRRHHRRRPLLTRHRLIRHHRRRLRHLHHRRHTHPRPPPPPSESPCPAARPSGVASIVGDDGLIYTLFSPPAPLPLPGFRSAMDMCAFLAPTKRSALASFNSSFGTPETERVAVSLLCTGCGCWVNDDLFGGTCPILTPEGAVVRGNCFTPPYSYVCKQDP</sequence>
<feature type="region of interest" description="Disordered" evidence="1">
    <location>
        <begin position="261"/>
        <end position="327"/>
    </location>
</feature>
<evidence type="ECO:0000313" key="2">
    <source>
        <dbReference type="EMBL" id="KAG2484102.1"/>
    </source>
</evidence>
<feature type="region of interest" description="Disordered" evidence="1">
    <location>
        <begin position="346"/>
        <end position="365"/>
    </location>
</feature>